<evidence type="ECO:0000313" key="1">
    <source>
        <dbReference type="EMBL" id="HIR05125.1"/>
    </source>
</evidence>
<sequence length="154" mass="17546">MTDKEYLEQEACDEGVSVDYVNFRSDRLLGLYIDGSIAIKNGMTSVKTADILAEELGHYHTTVGNILNQNSANAQKQERVARLWAYNKRIGLSGIIEAYKHQCQSRYEVAEFLEVSEDTLTDALECYRQIYGTSVRVNNYIIQFEPYLGIAELF</sequence>
<dbReference type="EMBL" id="DVGC01000023">
    <property type="protein sequence ID" value="HIR05125.1"/>
    <property type="molecule type" value="Genomic_DNA"/>
</dbReference>
<organism evidence="1 2">
    <name type="scientific">Candidatus Copromonas faecavium</name>
    <name type="common">nom. illeg.</name>
    <dbReference type="NCBI Taxonomy" id="2840740"/>
    <lineage>
        <taxon>Bacteria</taxon>
        <taxon>Bacillati</taxon>
        <taxon>Bacillota</taxon>
        <taxon>Clostridia</taxon>
        <taxon>Lachnospirales</taxon>
        <taxon>Lachnospiraceae</taxon>
        <taxon>Candidatus Copromonas (nom. illeg.)</taxon>
    </lineage>
</organism>
<name>A0A9D1A519_9FIRM</name>
<dbReference type="AlphaFoldDB" id="A0A9D1A519"/>
<reference evidence="1" key="2">
    <citation type="journal article" date="2021" name="PeerJ">
        <title>Extensive microbial diversity within the chicken gut microbiome revealed by metagenomics and culture.</title>
        <authorList>
            <person name="Gilroy R."/>
            <person name="Ravi A."/>
            <person name="Getino M."/>
            <person name="Pursley I."/>
            <person name="Horton D.L."/>
            <person name="Alikhan N.F."/>
            <person name="Baker D."/>
            <person name="Gharbi K."/>
            <person name="Hall N."/>
            <person name="Watson M."/>
            <person name="Adriaenssens E.M."/>
            <person name="Foster-Nyarko E."/>
            <person name="Jarju S."/>
            <person name="Secka A."/>
            <person name="Antonio M."/>
            <person name="Oren A."/>
            <person name="Chaudhuri R.R."/>
            <person name="La Ragione R."/>
            <person name="Hildebrand F."/>
            <person name="Pallen M.J."/>
        </authorList>
    </citation>
    <scope>NUCLEOTIDE SEQUENCE</scope>
    <source>
        <strain evidence="1">CHK180-2868</strain>
    </source>
</reference>
<gene>
    <name evidence="1" type="ORF">IAB28_04075</name>
</gene>
<accession>A0A9D1A519</accession>
<comment type="caution">
    <text evidence="1">The sequence shown here is derived from an EMBL/GenBank/DDBJ whole genome shotgun (WGS) entry which is preliminary data.</text>
</comment>
<dbReference type="Proteomes" id="UP000824250">
    <property type="component" value="Unassembled WGS sequence"/>
</dbReference>
<reference evidence="1" key="1">
    <citation type="submission" date="2020-10" db="EMBL/GenBank/DDBJ databases">
        <authorList>
            <person name="Gilroy R."/>
        </authorList>
    </citation>
    <scope>NUCLEOTIDE SEQUENCE</scope>
    <source>
        <strain evidence="1">CHK180-2868</strain>
    </source>
</reference>
<protein>
    <recommendedName>
        <fullName evidence="3">IrrE N-terminal-like domain-containing protein</fullName>
    </recommendedName>
</protein>
<evidence type="ECO:0000313" key="2">
    <source>
        <dbReference type="Proteomes" id="UP000824250"/>
    </source>
</evidence>
<proteinExistence type="predicted"/>
<evidence type="ECO:0008006" key="3">
    <source>
        <dbReference type="Google" id="ProtNLM"/>
    </source>
</evidence>